<sequence length="90" mass="10233">MPQHTSTFKATLNPCAGCCRRISQIQEWPVAGYPFYRLEGAFKYAAALLDELIDVSEAISRAKDLMSPLPRRARGNRRGRGNQILKRRKI</sequence>
<name>A0AAV4I0G5_9GAST</name>
<comment type="caution">
    <text evidence="2">The sequence shown here is derived from an EMBL/GenBank/DDBJ whole genome shotgun (WGS) entry which is preliminary data.</text>
</comment>
<dbReference type="EMBL" id="BMAT01012993">
    <property type="protein sequence ID" value="GFS03385.1"/>
    <property type="molecule type" value="Genomic_DNA"/>
</dbReference>
<organism evidence="2 3">
    <name type="scientific">Elysia marginata</name>
    <dbReference type="NCBI Taxonomy" id="1093978"/>
    <lineage>
        <taxon>Eukaryota</taxon>
        <taxon>Metazoa</taxon>
        <taxon>Spiralia</taxon>
        <taxon>Lophotrochozoa</taxon>
        <taxon>Mollusca</taxon>
        <taxon>Gastropoda</taxon>
        <taxon>Heterobranchia</taxon>
        <taxon>Euthyneura</taxon>
        <taxon>Panpulmonata</taxon>
        <taxon>Sacoglossa</taxon>
        <taxon>Placobranchoidea</taxon>
        <taxon>Plakobranchidae</taxon>
        <taxon>Elysia</taxon>
    </lineage>
</organism>
<evidence type="ECO:0000313" key="3">
    <source>
        <dbReference type="Proteomes" id="UP000762676"/>
    </source>
</evidence>
<protein>
    <submittedName>
        <fullName evidence="2">Uncharacterized protein</fullName>
    </submittedName>
</protein>
<feature type="region of interest" description="Disordered" evidence="1">
    <location>
        <begin position="69"/>
        <end position="90"/>
    </location>
</feature>
<dbReference type="Proteomes" id="UP000762676">
    <property type="component" value="Unassembled WGS sequence"/>
</dbReference>
<gene>
    <name evidence="2" type="ORF">ElyMa_006469400</name>
</gene>
<feature type="compositionally biased region" description="Basic residues" evidence="1">
    <location>
        <begin position="71"/>
        <end position="90"/>
    </location>
</feature>
<proteinExistence type="predicted"/>
<evidence type="ECO:0000256" key="1">
    <source>
        <dbReference type="SAM" id="MobiDB-lite"/>
    </source>
</evidence>
<reference evidence="2 3" key="1">
    <citation type="journal article" date="2021" name="Elife">
        <title>Chloroplast acquisition without the gene transfer in kleptoplastic sea slugs, Plakobranchus ocellatus.</title>
        <authorList>
            <person name="Maeda T."/>
            <person name="Takahashi S."/>
            <person name="Yoshida T."/>
            <person name="Shimamura S."/>
            <person name="Takaki Y."/>
            <person name="Nagai Y."/>
            <person name="Toyoda A."/>
            <person name="Suzuki Y."/>
            <person name="Arimoto A."/>
            <person name="Ishii H."/>
            <person name="Satoh N."/>
            <person name="Nishiyama T."/>
            <person name="Hasebe M."/>
            <person name="Maruyama T."/>
            <person name="Minagawa J."/>
            <person name="Obokata J."/>
            <person name="Shigenobu S."/>
        </authorList>
    </citation>
    <scope>NUCLEOTIDE SEQUENCE [LARGE SCALE GENOMIC DNA]</scope>
</reference>
<dbReference type="AlphaFoldDB" id="A0AAV4I0G5"/>
<keyword evidence="3" id="KW-1185">Reference proteome</keyword>
<accession>A0AAV4I0G5</accession>
<evidence type="ECO:0000313" key="2">
    <source>
        <dbReference type="EMBL" id="GFS03385.1"/>
    </source>
</evidence>